<keyword evidence="1 3" id="KW-0418">Kinase</keyword>
<dbReference type="GO" id="GO:0016301">
    <property type="term" value="F:kinase activity"/>
    <property type="evidence" value="ECO:0007669"/>
    <property type="project" value="UniProtKB-KW"/>
</dbReference>
<dbReference type="Pfam" id="PF02518">
    <property type="entry name" value="HATPase_c"/>
    <property type="match status" value="1"/>
</dbReference>
<sequence length="361" mass="41418">MSELQPNHSPTQPKLTELRMIWSPVVYEALFNEATDAIFLVDAQTLYTVDCNRRAVELYEAESKQALIAIQGHQLQRQQFTPVELEEIANTINQTGSWSQEIEYVTLKGKAFWGHLTAKQFAVEGRLINMVWITDITARKTAEVQIRASLQEKDLLLKEVHHRVKNNLHIISNLLDLQSDQITEERLLNVFNDSQNRIQAMALVHEQLYQAQDFGKVEFGDYIYRLINNLMFSYGDRMRSIHPVVEAEPTLINIETAIPCGLLINELVTNSFKHAFPEGESGEIHIQLHRDQRQKLHLRIWDDGIGLPPELEWQSSTSLGLKLVKILAKQLKAVISFDKSELGVGTSVRITFAELQHRSRF</sequence>
<gene>
    <name evidence="3" type="ORF">KME07_23770</name>
</gene>
<accession>A0A951PF18</accession>
<name>A0A951PF18_9CYAN</name>
<dbReference type="InterPro" id="IPR035965">
    <property type="entry name" value="PAS-like_dom_sf"/>
</dbReference>
<dbReference type="Proteomes" id="UP000707356">
    <property type="component" value="Unassembled WGS sequence"/>
</dbReference>
<dbReference type="EMBL" id="JAHHHV010000089">
    <property type="protein sequence ID" value="MBW4468457.1"/>
    <property type="molecule type" value="Genomic_DNA"/>
</dbReference>
<proteinExistence type="predicted"/>
<dbReference type="Pfam" id="PF07568">
    <property type="entry name" value="HisKA_2"/>
    <property type="match status" value="1"/>
</dbReference>
<evidence type="ECO:0000313" key="3">
    <source>
        <dbReference type="EMBL" id="MBW4468457.1"/>
    </source>
</evidence>
<reference evidence="3" key="1">
    <citation type="submission" date="2021-05" db="EMBL/GenBank/DDBJ databases">
        <authorList>
            <person name="Pietrasiak N."/>
            <person name="Ward R."/>
            <person name="Stajich J.E."/>
            <person name="Kurbessoian T."/>
        </authorList>
    </citation>
    <scope>NUCLEOTIDE SEQUENCE</scope>
    <source>
        <strain evidence="3">GSE-TBD4-15B</strain>
    </source>
</reference>
<dbReference type="SUPFAM" id="SSF55785">
    <property type="entry name" value="PYP-like sensor domain (PAS domain)"/>
    <property type="match status" value="1"/>
</dbReference>
<dbReference type="PROSITE" id="PS50109">
    <property type="entry name" value="HIS_KIN"/>
    <property type="match status" value="1"/>
</dbReference>
<dbReference type="InterPro" id="IPR003594">
    <property type="entry name" value="HATPase_dom"/>
</dbReference>
<dbReference type="PANTHER" id="PTHR43065">
    <property type="entry name" value="SENSOR HISTIDINE KINASE"/>
    <property type="match status" value="1"/>
</dbReference>
<dbReference type="AlphaFoldDB" id="A0A951PF18"/>
<keyword evidence="1 3" id="KW-0808">Transferase</keyword>
<comment type="caution">
    <text evidence="3">The sequence shown here is derived from an EMBL/GenBank/DDBJ whole genome shotgun (WGS) entry which is preliminary data.</text>
</comment>
<dbReference type="PANTHER" id="PTHR43065:SF23">
    <property type="entry name" value="SENSOR HISTIDINE KINASE PDTAS"/>
    <property type="match status" value="1"/>
</dbReference>
<dbReference type="InterPro" id="IPR036890">
    <property type="entry name" value="HATPase_C_sf"/>
</dbReference>
<dbReference type="Gene3D" id="3.30.565.10">
    <property type="entry name" value="Histidine kinase-like ATPase, C-terminal domain"/>
    <property type="match status" value="1"/>
</dbReference>
<evidence type="ECO:0000313" key="4">
    <source>
        <dbReference type="Proteomes" id="UP000707356"/>
    </source>
</evidence>
<dbReference type="SMART" id="SM00387">
    <property type="entry name" value="HATPase_c"/>
    <property type="match status" value="1"/>
</dbReference>
<dbReference type="InterPro" id="IPR011495">
    <property type="entry name" value="Sig_transdc_His_kin_sub2_dim/P"/>
</dbReference>
<protein>
    <submittedName>
        <fullName evidence="3">Sensor histidine kinase</fullName>
    </submittedName>
</protein>
<dbReference type="InterPro" id="IPR005467">
    <property type="entry name" value="His_kinase_dom"/>
</dbReference>
<feature type="domain" description="Histidine kinase" evidence="2">
    <location>
        <begin position="263"/>
        <end position="356"/>
    </location>
</feature>
<organism evidence="3 4">
    <name type="scientific">Pegethrix bostrychoides GSE-TBD4-15B</name>
    <dbReference type="NCBI Taxonomy" id="2839662"/>
    <lineage>
        <taxon>Bacteria</taxon>
        <taxon>Bacillati</taxon>
        <taxon>Cyanobacteriota</taxon>
        <taxon>Cyanophyceae</taxon>
        <taxon>Oculatellales</taxon>
        <taxon>Oculatellaceae</taxon>
        <taxon>Pegethrix</taxon>
    </lineage>
</organism>
<reference evidence="3" key="2">
    <citation type="journal article" date="2022" name="Microbiol. Resour. Announc.">
        <title>Metagenome Sequencing to Explore Phylogenomics of Terrestrial Cyanobacteria.</title>
        <authorList>
            <person name="Ward R.D."/>
            <person name="Stajich J.E."/>
            <person name="Johansen J.R."/>
            <person name="Huntemann M."/>
            <person name="Clum A."/>
            <person name="Foster B."/>
            <person name="Foster B."/>
            <person name="Roux S."/>
            <person name="Palaniappan K."/>
            <person name="Varghese N."/>
            <person name="Mukherjee S."/>
            <person name="Reddy T.B.K."/>
            <person name="Daum C."/>
            <person name="Copeland A."/>
            <person name="Chen I.A."/>
            <person name="Ivanova N.N."/>
            <person name="Kyrpides N.C."/>
            <person name="Shapiro N."/>
            <person name="Eloe-Fadrosh E.A."/>
            <person name="Pietrasiak N."/>
        </authorList>
    </citation>
    <scope>NUCLEOTIDE SEQUENCE</scope>
    <source>
        <strain evidence="3">GSE-TBD4-15B</strain>
    </source>
</reference>
<dbReference type="SUPFAM" id="SSF55874">
    <property type="entry name" value="ATPase domain of HSP90 chaperone/DNA topoisomerase II/histidine kinase"/>
    <property type="match status" value="1"/>
</dbReference>
<dbReference type="Gene3D" id="3.30.450.20">
    <property type="entry name" value="PAS domain"/>
    <property type="match status" value="1"/>
</dbReference>
<evidence type="ECO:0000259" key="2">
    <source>
        <dbReference type="PROSITE" id="PS50109"/>
    </source>
</evidence>
<evidence type="ECO:0000256" key="1">
    <source>
        <dbReference type="ARBA" id="ARBA00022777"/>
    </source>
</evidence>